<dbReference type="SMART" id="SM00490">
    <property type="entry name" value="HELICc"/>
    <property type="match status" value="1"/>
</dbReference>
<evidence type="ECO:0000313" key="3">
    <source>
        <dbReference type="EMBL" id="MDT2737615.1"/>
    </source>
</evidence>
<organism evidence="3 4">
    <name type="scientific">Enterococcus pseudoavium</name>
    <dbReference type="NCBI Taxonomy" id="44007"/>
    <lineage>
        <taxon>Bacteria</taxon>
        <taxon>Bacillati</taxon>
        <taxon>Bacillota</taxon>
        <taxon>Bacilli</taxon>
        <taxon>Lactobacillales</taxon>
        <taxon>Enterococcaceae</taxon>
        <taxon>Enterococcus</taxon>
    </lineage>
</organism>
<dbReference type="EMBL" id="JARQAI010000017">
    <property type="protein sequence ID" value="MDT2737615.1"/>
    <property type="molecule type" value="Genomic_DNA"/>
</dbReference>
<dbReference type="InterPro" id="IPR014001">
    <property type="entry name" value="Helicase_ATP-bd"/>
</dbReference>
<gene>
    <name evidence="3" type="ORF">P7H00_10880</name>
</gene>
<dbReference type="GO" id="GO:0005524">
    <property type="term" value="F:ATP binding"/>
    <property type="evidence" value="ECO:0007669"/>
    <property type="project" value="InterPro"/>
</dbReference>
<keyword evidence="3" id="KW-0067">ATP-binding</keyword>
<dbReference type="Gene3D" id="3.40.50.300">
    <property type="entry name" value="P-loop containing nucleotide triphosphate hydrolases"/>
    <property type="match status" value="1"/>
</dbReference>
<evidence type="ECO:0000259" key="2">
    <source>
        <dbReference type="PROSITE" id="PS51192"/>
    </source>
</evidence>
<dbReference type="InterPro" id="IPR027417">
    <property type="entry name" value="P-loop_NTPase"/>
</dbReference>
<keyword evidence="3" id="KW-0347">Helicase</keyword>
<dbReference type="Gene3D" id="3.40.50.10810">
    <property type="entry name" value="Tandem AAA-ATPase domain"/>
    <property type="match status" value="1"/>
</dbReference>
<keyword evidence="1" id="KW-0378">Hydrolase</keyword>
<keyword evidence="3" id="KW-0547">Nucleotide-binding</keyword>
<dbReference type="GO" id="GO:0004386">
    <property type="term" value="F:helicase activity"/>
    <property type="evidence" value="ECO:0007669"/>
    <property type="project" value="UniProtKB-KW"/>
</dbReference>
<dbReference type="Pfam" id="PF00271">
    <property type="entry name" value="Helicase_C"/>
    <property type="match status" value="1"/>
</dbReference>
<accession>A0AAE4KXA8</accession>
<protein>
    <submittedName>
        <fullName evidence="3">DEAD/DEAH box helicase</fullName>
    </submittedName>
</protein>
<feature type="domain" description="Helicase ATP-binding" evidence="2">
    <location>
        <begin position="133"/>
        <end position="303"/>
    </location>
</feature>
<dbReference type="GO" id="GO:0006281">
    <property type="term" value="P:DNA repair"/>
    <property type="evidence" value="ECO:0007669"/>
    <property type="project" value="TreeGrafter"/>
</dbReference>
<name>A0AAE4KXA8_9ENTE</name>
<dbReference type="GO" id="GO:0031297">
    <property type="term" value="P:replication fork processing"/>
    <property type="evidence" value="ECO:0007669"/>
    <property type="project" value="TreeGrafter"/>
</dbReference>
<dbReference type="CDD" id="cd17919">
    <property type="entry name" value="DEXHc_Snf"/>
    <property type="match status" value="1"/>
</dbReference>
<dbReference type="RefSeq" id="WP_010826062.1">
    <property type="nucleotide sequence ID" value="NZ_JARQAI010000017.1"/>
</dbReference>
<dbReference type="SMART" id="SM00487">
    <property type="entry name" value="DEXDc"/>
    <property type="match status" value="1"/>
</dbReference>
<dbReference type="Pfam" id="PF00176">
    <property type="entry name" value="SNF2-rel_dom"/>
    <property type="match status" value="1"/>
</dbReference>
<dbReference type="SUPFAM" id="SSF52540">
    <property type="entry name" value="P-loop containing nucleoside triphosphate hydrolases"/>
    <property type="match status" value="2"/>
</dbReference>
<dbReference type="InterPro" id="IPR000330">
    <property type="entry name" value="SNF2_N"/>
</dbReference>
<dbReference type="AlphaFoldDB" id="A0AAE4KXA8"/>
<proteinExistence type="predicted"/>
<reference evidence="3" key="1">
    <citation type="submission" date="2023-03" db="EMBL/GenBank/DDBJ databases">
        <authorList>
            <person name="Shen W."/>
            <person name="Cai J."/>
        </authorList>
    </citation>
    <scope>NUCLEOTIDE SEQUENCE</scope>
    <source>
        <strain evidence="3">P69-2</strain>
    </source>
</reference>
<dbReference type="Proteomes" id="UP001180842">
    <property type="component" value="Unassembled WGS sequence"/>
</dbReference>
<evidence type="ECO:0000256" key="1">
    <source>
        <dbReference type="ARBA" id="ARBA00022801"/>
    </source>
</evidence>
<dbReference type="InterPro" id="IPR001650">
    <property type="entry name" value="Helicase_C-like"/>
</dbReference>
<sequence>MSFNVKLVGDEGIFKFIDNEDGVLKTRKMSRFLERYHSFFQNLDQLELSSELNYVQLTELIAKLNDRLDDNLEIDEEVRAFIEQNRYAIDEQRIAGITIKEYDNRWNLELQQFEEIVDREISRPLKPQQIQASFYLATMKRAANFSVPGAGKTAMTYGAFAYLSSSAVNEVNKVLVISPLNAFEAWRTEFIEVFGDKRSLHFMNLKDFDNPGDIRTNWGIANVTVINYESLFGWKLSVLNALIDENTMIVFDEVHRIKNPAGKRAQSALELGKQARYHYVLTGTPIPNSYKDIYNFLHLLYDNEYESFFSWDIHDLEASNANEINEKLQPFFWRTTKKDLNVPEAEPDQLIVVQPSGRQIDLAKTIHEVETNVLGRYIRLLQASTNPALLTEKINLNDLGFLFDEIDYSIESALDQVEQNKAKQRMYFDAGVDSMVTPKFTTGMQLIEQLVAEGKKVIVWGMFVGTMHKIYNELSEKGILSHLIYGQTPKEDRVELINEFRNGPVQVLISNPATLGESISLHQSVHDAVYFEYNFNLTFMLQSRDRIHRLGLDDNQYTRYYYLMTDGNNAHNGFIDQLVYDRLKEKEAVMMNAIEGNLLLPEVGDDYLEDVKKVIKKIRI</sequence>
<dbReference type="PANTHER" id="PTHR45766:SF6">
    <property type="entry name" value="SWI_SNF-RELATED MATRIX-ASSOCIATED ACTIN-DEPENDENT REGULATOR OF CHROMATIN SUBFAMILY A-LIKE PROTEIN 1"/>
    <property type="match status" value="1"/>
</dbReference>
<dbReference type="GO" id="GO:0016787">
    <property type="term" value="F:hydrolase activity"/>
    <property type="evidence" value="ECO:0007669"/>
    <property type="project" value="UniProtKB-KW"/>
</dbReference>
<dbReference type="PROSITE" id="PS51192">
    <property type="entry name" value="HELICASE_ATP_BIND_1"/>
    <property type="match status" value="1"/>
</dbReference>
<evidence type="ECO:0000313" key="4">
    <source>
        <dbReference type="Proteomes" id="UP001180842"/>
    </source>
</evidence>
<comment type="caution">
    <text evidence="3">The sequence shown here is derived from an EMBL/GenBank/DDBJ whole genome shotgun (WGS) entry which is preliminary data.</text>
</comment>
<dbReference type="PANTHER" id="PTHR45766">
    <property type="entry name" value="DNA ANNEALING HELICASE AND ENDONUCLEASE ZRANB3 FAMILY MEMBER"/>
    <property type="match status" value="1"/>
</dbReference>
<dbReference type="GeneID" id="301214019"/>
<dbReference type="InterPro" id="IPR038718">
    <property type="entry name" value="SNF2-like_sf"/>
</dbReference>